<keyword evidence="2" id="KW-1185">Reference proteome</keyword>
<evidence type="ECO:0000313" key="2">
    <source>
        <dbReference type="Proteomes" id="UP001501222"/>
    </source>
</evidence>
<sequence>MKTSTLSAIIVQVTYGLLPRATPPSEVRVRGIDFTPSLKHDGHWKPTAALFMQAGQIGRSQRWQRTPAGRSGCR</sequence>
<dbReference type="EMBL" id="BAABAA010000006">
    <property type="protein sequence ID" value="GAA3569266.1"/>
    <property type="molecule type" value="Genomic_DNA"/>
</dbReference>
<reference evidence="2" key="1">
    <citation type="journal article" date="2019" name="Int. J. Syst. Evol. Microbiol.">
        <title>The Global Catalogue of Microorganisms (GCM) 10K type strain sequencing project: providing services to taxonomists for standard genome sequencing and annotation.</title>
        <authorList>
            <consortium name="The Broad Institute Genomics Platform"/>
            <consortium name="The Broad Institute Genome Sequencing Center for Infectious Disease"/>
            <person name="Wu L."/>
            <person name="Ma J."/>
        </authorList>
    </citation>
    <scope>NUCLEOTIDE SEQUENCE [LARGE SCALE GENOMIC DNA]</scope>
    <source>
        <strain evidence="2">JCM 16928</strain>
    </source>
</reference>
<evidence type="ECO:0000313" key="1">
    <source>
        <dbReference type="EMBL" id="GAA3569266.1"/>
    </source>
</evidence>
<name>A0ABP6XM12_9ACTN</name>
<protein>
    <submittedName>
        <fullName evidence="1">Uncharacterized protein</fullName>
    </submittedName>
</protein>
<gene>
    <name evidence="1" type="ORF">GCM10022235_43020</name>
</gene>
<dbReference type="Proteomes" id="UP001501222">
    <property type="component" value="Unassembled WGS sequence"/>
</dbReference>
<accession>A0ABP6XM12</accession>
<comment type="caution">
    <text evidence="1">The sequence shown here is derived from an EMBL/GenBank/DDBJ whole genome shotgun (WGS) entry which is preliminary data.</text>
</comment>
<proteinExistence type="predicted"/>
<organism evidence="1 2">
    <name type="scientific">Kribbella ginsengisoli</name>
    <dbReference type="NCBI Taxonomy" id="363865"/>
    <lineage>
        <taxon>Bacteria</taxon>
        <taxon>Bacillati</taxon>
        <taxon>Actinomycetota</taxon>
        <taxon>Actinomycetes</taxon>
        <taxon>Propionibacteriales</taxon>
        <taxon>Kribbellaceae</taxon>
        <taxon>Kribbella</taxon>
    </lineage>
</organism>